<proteinExistence type="inferred from homology"/>
<evidence type="ECO:0000256" key="3">
    <source>
        <dbReference type="SAM" id="Coils"/>
    </source>
</evidence>
<dbReference type="PANTHER" id="PTHR22420:SF4">
    <property type="entry name" value="PROTEIN FAM81A"/>
    <property type="match status" value="1"/>
</dbReference>
<keyword evidence="4" id="KW-1185">Reference proteome</keyword>
<evidence type="ECO:0000313" key="4">
    <source>
        <dbReference type="Proteomes" id="UP000085678"/>
    </source>
</evidence>
<sequence>MQHQVKELPAIRGARSPDTRIQYRETDARSPHYRDQPQYGGYDLVDNRSASRVEHLEERLAHQERTTQALLEKAVRIKEDILDNTSYTHGTWQNEKRARELLQDHIRTITDVVKKLDWDIKIVEDQLRMKDSSTSQASAAVKNLEVHHVAGLTDLRGRVARCDASIAKLASDSKACFESIKSLNTEHQNLNTKLMEKLQDIENKMAEINNRLDKVNIEHTLKIKHMEGDSSQQLSHLDTKTRALFEELRHTLTASKAVEEAEREKMESRLFTHLDRSSTSRDGRLDKMEKKVDEWFHVVEKKLQKMEDEMIRDRERTIKTEQAFESRFSQHVDVSIRKQNEEISKVKKECREAFATLHESIVSMKSVQDGKRKLLEEQIRKEIGQIRKMVVLL</sequence>
<name>A0A1S3JNF2_LINAN</name>
<evidence type="ECO:0000313" key="5">
    <source>
        <dbReference type="RefSeq" id="XP_013411484.1"/>
    </source>
</evidence>
<accession>A0A1S3JNF2</accession>
<dbReference type="RefSeq" id="XP_013411484.1">
    <property type="nucleotide sequence ID" value="XM_013556030.1"/>
</dbReference>
<keyword evidence="1 3" id="KW-0175">Coiled coil</keyword>
<protein>
    <submittedName>
        <fullName evidence="5">Protein FAM81A</fullName>
    </submittedName>
</protein>
<dbReference type="KEGG" id="lak:106174461"/>
<dbReference type="InterPro" id="IPR029619">
    <property type="entry name" value="FAM81"/>
</dbReference>
<dbReference type="Proteomes" id="UP000085678">
    <property type="component" value="Unplaced"/>
</dbReference>
<dbReference type="AlphaFoldDB" id="A0A1S3JNF2"/>
<dbReference type="GeneID" id="106174461"/>
<dbReference type="InParanoid" id="A0A1S3JNF2"/>
<evidence type="ECO:0000256" key="1">
    <source>
        <dbReference type="ARBA" id="ARBA00023054"/>
    </source>
</evidence>
<reference evidence="5" key="1">
    <citation type="submission" date="2025-08" db="UniProtKB">
        <authorList>
            <consortium name="RefSeq"/>
        </authorList>
    </citation>
    <scope>IDENTIFICATION</scope>
    <source>
        <tissue evidence="5">Gonads</tissue>
    </source>
</reference>
<comment type="similarity">
    <text evidence="2">Belongs to the FAM81 family.</text>
</comment>
<feature type="coiled-coil region" evidence="3">
    <location>
        <begin position="180"/>
        <end position="218"/>
    </location>
</feature>
<dbReference type="OrthoDB" id="10014002at2759"/>
<dbReference type="PANTHER" id="PTHR22420">
    <property type="entry name" value="PROTEIN FAM81A"/>
    <property type="match status" value="1"/>
</dbReference>
<organism evidence="4 5">
    <name type="scientific">Lingula anatina</name>
    <name type="common">Brachiopod</name>
    <name type="synonym">Lingula unguis</name>
    <dbReference type="NCBI Taxonomy" id="7574"/>
    <lineage>
        <taxon>Eukaryota</taxon>
        <taxon>Metazoa</taxon>
        <taxon>Spiralia</taxon>
        <taxon>Lophotrochozoa</taxon>
        <taxon>Brachiopoda</taxon>
        <taxon>Linguliformea</taxon>
        <taxon>Lingulata</taxon>
        <taxon>Lingulida</taxon>
        <taxon>Linguloidea</taxon>
        <taxon>Lingulidae</taxon>
        <taxon>Lingula</taxon>
    </lineage>
</organism>
<evidence type="ECO:0000256" key="2">
    <source>
        <dbReference type="ARBA" id="ARBA00046344"/>
    </source>
</evidence>
<gene>
    <name evidence="5" type="primary">LOC106174461</name>
</gene>